<evidence type="ECO:0000256" key="1">
    <source>
        <dbReference type="SAM" id="Phobius"/>
    </source>
</evidence>
<protein>
    <submittedName>
        <fullName evidence="2">Uncharacterized protein</fullName>
    </submittedName>
</protein>
<dbReference type="RefSeq" id="WP_184192287.1">
    <property type="nucleotide sequence ID" value="NZ_JACHGW010000001.1"/>
</dbReference>
<name>A0A7W9SL64_ARMRO</name>
<accession>A0A7W9SL64</accession>
<keyword evidence="1" id="KW-0812">Transmembrane</keyword>
<keyword evidence="3" id="KW-1185">Reference proteome</keyword>
<feature type="transmembrane region" description="Helical" evidence="1">
    <location>
        <begin position="51"/>
        <end position="74"/>
    </location>
</feature>
<dbReference type="Proteomes" id="UP000520814">
    <property type="component" value="Unassembled WGS sequence"/>
</dbReference>
<sequence>MKFRIRYLFLGLLLGIWFIVEYTNFYEPSMFSDLEKHWKIDDGKLRVGREAWYLAFFLGKPAYVIAGCLTAVFTKQAYQEQKTVKILSLACAVTCILVLIRLVLLRIWQAG</sequence>
<comment type="caution">
    <text evidence="2">The sequence shown here is derived from an EMBL/GenBank/DDBJ whole genome shotgun (WGS) entry which is preliminary data.</text>
</comment>
<organism evidence="2 3">
    <name type="scientific">Armatimonas rosea</name>
    <dbReference type="NCBI Taxonomy" id="685828"/>
    <lineage>
        <taxon>Bacteria</taxon>
        <taxon>Bacillati</taxon>
        <taxon>Armatimonadota</taxon>
        <taxon>Armatimonadia</taxon>
        <taxon>Armatimonadales</taxon>
        <taxon>Armatimonadaceae</taxon>
        <taxon>Armatimonas</taxon>
    </lineage>
</organism>
<gene>
    <name evidence="2" type="ORF">HNQ39_000413</name>
</gene>
<feature type="transmembrane region" description="Helical" evidence="1">
    <location>
        <begin position="86"/>
        <end position="108"/>
    </location>
</feature>
<keyword evidence="1" id="KW-1133">Transmembrane helix</keyword>
<proteinExistence type="predicted"/>
<dbReference type="EMBL" id="JACHGW010000001">
    <property type="protein sequence ID" value="MBB6048651.1"/>
    <property type="molecule type" value="Genomic_DNA"/>
</dbReference>
<evidence type="ECO:0000313" key="2">
    <source>
        <dbReference type="EMBL" id="MBB6048651.1"/>
    </source>
</evidence>
<feature type="transmembrane region" description="Helical" evidence="1">
    <location>
        <begin position="7"/>
        <end position="25"/>
    </location>
</feature>
<dbReference type="AlphaFoldDB" id="A0A7W9SL64"/>
<keyword evidence="1" id="KW-0472">Membrane</keyword>
<evidence type="ECO:0000313" key="3">
    <source>
        <dbReference type="Proteomes" id="UP000520814"/>
    </source>
</evidence>
<reference evidence="2 3" key="1">
    <citation type="submission" date="2020-08" db="EMBL/GenBank/DDBJ databases">
        <title>Genomic Encyclopedia of Type Strains, Phase IV (KMG-IV): sequencing the most valuable type-strain genomes for metagenomic binning, comparative biology and taxonomic classification.</title>
        <authorList>
            <person name="Goeker M."/>
        </authorList>
    </citation>
    <scope>NUCLEOTIDE SEQUENCE [LARGE SCALE GENOMIC DNA]</scope>
    <source>
        <strain evidence="2 3">DSM 23562</strain>
    </source>
</reference>